<keyword evidence="3" id="KW-1185">Reference proteome</keyword>
<dbReference type="InterPro" id="IPR015867">
    <property type="entry name" value="N-reg_PII/ATP_PRibTrfase_C"/>
</dbReference>
<gene>
    <name evidence="2" type="ORF">P0M35_04355</name>
</gene>
<dbReference type="Pfam" id="PF02641">
    <property type="entry name" value="DUF190"/>
    <property type="match status" value="1"/>
</dbReference>
<dbReference type="AlphaFoldDB" id="A0AAE3TCE1"/>
<sequence>MEIKGEAKLVRIFIGESDLVHHKTLYETIVEEAKKFHLAGATVYKGVMGFGKDSRIHTSKILRLSEDMPIVIEIVDEVEKIEKFLPILHDLFETAKCGGLITLEKVEVIKYVTGK</sequence>
<protein>
    <submittedName>
        <fullName evidence="2">DUF190 domain-containing protein</fullName>
    </submittedName>
</protein>
<accession>A0AAE3TCE1</accession>
<evidence type="ECO:0000313" key="3">
    <source>
        <dbReference type="Proteomes" id="UP001221302"/>
    </source>
</evidence>
<evidence type="ECO:0000256" key="1">
    <source>
        <dbReference type="ARBA" id="ARBA00010554"/>
    </source>
</evidence>
<name>A0AAE3TCE1_9BACT</name>
<evidence type="ECO:0000313" key="2">
    <source>
        <dbReference type="EMBL" id="MDF1611371.1"/>
    </source>
</evidence>
<dbReference type="InterPro" id="IPR011322">
    <property type="entry name" value="N-reg_PII-like_a/b"/>
</dbReference>
<dbReference type="PANTHER" id="PTHR35983">
    <property type="entry name" value="UPF0166 PROTEIN TM_0021"/>
    <property type="match status" value="1"/>
</dbReference>
<comment type="caution">
    <text evidence="2">The sequence shown here is derived from an EMBL/GenBank/DDBJ whole genome shotgun (WGS) entry which is preliminary data.</text>
</comment>
<reference evidence="2" key="1">
    <citation type="submission" date="2023-03" db="EMBL/GenBank/DDBJ databases">
        <title>Stygiobacter electus gen. nov., sp. nov., facultatively anaerobic thermotolerant bacterium of the class Ignavibacteria from a well of Yessentuki mineral water deposit.</title>
        <authorList>
            <person name="Podosokorskaya O.A."/>
            <person name="Elcheninov A.G."/>
            <person name="Petrova N.F."/>
            <person name="Zavarzina D.G."/>
            <person name="Kublanov I.V."/>
            <person name="Merkel A.Y."/>
        </authorList>
    </citation>
    <scope>NUCLEOTIDE SEQUENCE</scope>
    <source>
        <strain evidence="2">09-Me</strain>
    </source>
</reference>
<dbReference type="RefSeq" id="WP_321535138.1">
    <property type="nucleotide sequence ID" value="NZ_JARGDL010000004.1"/>
</dbReference>
<dbReference type="SUPFAM" id="SSF54913">
    <property type="entry name" value="GlnB-like"/>
    <property type="match status" value="1"/>
</dbReference>
<dbReference type="InterPro" id="IPR003793">
    <property type="entry name" value="UPF0166"/>
</dbReference>
<comment type="similarity">
    <text evidence="1">Belongs to the UPF0166 family.</text>
</comment>
<dbReference type="Proteomes" id="UP001221302">
    <property type="component" value="Unassembled WGS sequence"/>
</dbReference>
<proteinExistence type="inferred from homology"/>
<dbReference type="PANTHER" id="PTHR35983:SF1">
    <property type="entry name" value="UPF0166 PROTEIN TM_0021"/>
    <property type="match status" value="1"/>
</dbReference>
<organism evidence="2 3">
    <name type="scientific">Stygiobacter electus</name>
    <dbReference type="NCBI Taxonomy" id="3032292"/>
    <lineage>
        <taxon>Bacteria</taxon>
        <taxon>Pseudomonadati</taxon>
        <taxon>Ignavibacteriota</taxon>
        <taxon>Ignavibacteria</taxon>
        <taxon>Ignavibacteriales</taxon>
        <taxon>Melioribacteraceae</taxon>
        <taxon>Stygiobacter</taxon>
    </lineage>
</organism>
<dbReference type="Gene3D" id="3.30.70.120">
    <property type="match status" value="1"/>
</dbReference>
<dbReference type="EMBL" id="JARGDL010000004">
    <property type="protein sequence ID" value="MDF1611371.1"/>
    <property type="molecule type" value="Genomic_DNA"/>
</dbReference>